<dbReference type="FunFam" id="3.40.50.300:FF:004714">
    <property type="entry name" value="DEAD/DEAH box helicase"/>
    <property type="match status" value="1"/>
</dbReference>
<evidence type="ECO:0000313" key="7">
    <source>
        <dbReference type="EnsemblMetazoa" id="OVOC3745.1"/>
    </source>
</evidence>
<dbReference type="PANTHER" id="PTHR18934:SF221">
    <property type="entry name" value="ATP-DEPENDENT RNA HELICASE DHX34-RELATED"/>
    <property type="match status" value="1"/>
</dbReference>
<keyword evidence="2" id="KW-0378">Hydrolase</keyword>
<dbReference type="GO" id="GO:0016787">
    <property type="term" value="F:hydrolase activity"/>
    <property type="evidence" value="ECO:0007669"/>
    <property type="project" value="UniProtKB-KW"/>
</dbReference>
<evidence type="ECO:0008006" key="9">
    <source>
        <dbReference type="Google" id="ProtNLM"/>
    </source>
</evidence>
<dbReference type="CDD" id="cd17979">
    <property type="entry name" value="DEXHc_DHX34"/>
    <property type="match status" value="1"/>
</dbReference>
<dbReference type="GO" id="GO:0004386">
    <property type="term" value="F:helicase activity"/>
    <property type="evidence" value="ECO:0007669"/>
    <property type="project" value="UniProtKB-KW"/>
</dbReference>
<dbReference type="SMART" id="SM00487">
    <property type="entry name" value="DEXDc"/>
    <property type="match status" value="1"/>
</dbReference>
<dbReference type="InterPro" id="IPR011545">
    <property type="entry name" value="DEAD/DEAH_box_helicase_dom"/>
</dbReference>
<dbReference type="SMART" id="SM00490">
    <property type="entry name" value="HELICc"/>
    <property type="match status" value="1"/>
</dbReference>
<dbReference type="Pfam" id="PF00271">
    <property type="entry name" value="Helicase_C"/>
    <property type="match status" value="1"/>
</dbReference>
<dbReference type="FunFam" id="3.40.50.300:FF:000725">
    <property type="entry name" value="probable ATP-dependent RNA helicase DHX34"/>
    <property type="match status" value="1"/>
</dbReference>
<dbReference type="Pfam" id="PF24485">
    <property type="entry name" value="zf-C2H2_DHX34"/>
    <property type="match status" value="1"/>
</dbReference>
<dbReference type="InterPro" id="IPR027417">
    <property type="entry name" value="P-loop_NTPase"/>
</dbReference>
<dbReference type="Pfam" id="PF00270">
    <property type="entry name" value="DEAD"/>
    <property type="match status" value="1"/>
</dbReference>
<dbReference type="Pfam" id="PF07717">
    <property type="entry name" value="OB_NTP_bind"/>
    <property type="match status" value="1"/>
</dbReference>
<keyword evidence="4" id="KW-0067">ATP-binding</keyword>
<dbReference type="InterPro" id="IPR056382">
    <property type="entry name" value="DHX34_Znf-C2H2"/>
</dbReference>
<protein>
    <recommendedName>
        <fullName evidence="9">RNA helicase</fullName>
    </recommendedName>
</protein>
<dbReference type="InterPro" id="IPR011709">
    <property type="entry name" value="DEAD-box_helicase_OB_fold"/>
</dbReference>
<dbReference type="Gene3D" id="3.40.50.300">
    <property type="entry name" value="P-loop containing nucleotide triphosphate hydrolases"/>
    <property type="match status" value="2"/>
</dbReference>
<dbReference type="Proteomes" id="UP000024404">
    <property type="component" value="Unassembled WGS sequence"/>
</dbReference>
<evidence type="ECO:0000259" key="5">
    <source>
        <dbReference type="PROSITE" id="PS51192"/>
    </source>
</evidence>
<name>A0A8R1TSZ3_ONCVO</name>
<dbReference type="InterPro" id="IPR007502">
    <property type="entry name" value="Helicase-assoc_dom"/>
</dbReference>
<dbReference type="PROSITE" id="PS51192">
    <property type="entry name" value="HELICASE_ATP_BIND_1"/>
    <property type="match status" value="1"/>
</dbReference>
<dbReference type="PANTHER" id="PTHR18934">
    <property type="entry name" value="ATP-DEPENDENT RNA HELICASE"/>
    <property type="match status" value="1"/>
</dbReference>
<dbReference type="SUPFAM" id="SSF52540">
    <property type="entry name" value="P-loop containing nucleoside triphosphate hydrolases"/>
    <property type="match status" value="1"/>
</dbReference>
<dbReference type="EnsemblMetazoa" id="OVOC3745.1">
    <property type="protein sequence ID" value="OVOC3745.1"/>
    <property type="gene ID" value="WBGene00240554"/>
</dbReference>
<dbReference type="InterPro" id="IPR001650">
    <property type="entry name" value="Helicase_C-like"/>
</dbReference>
<reference evidence="8" key="1">
    <citation type="submission" date="2013-10" db="EMBL/GenBank/DDBJ databases">
        <title>Genome sequencing of Onchocerca volvulus.</title>
        <authorList>
            <person name="Cotton J."/>
            <person name="Tsai J."/>
            <person name="Stanley E."/>
            <person name="Tracey A."/>
            <person name="Holroyd N."/>
            <person name="Lustigman S."/>
            <person name="Berriman M."/>
        </authorList>
    </citation>
    <scope>NUCLEOTIDE SEQUENCE</scope>
</reference>
<reference evidence="7" key="2">
    <citation type="submission" date="2022-06" db="UniProtKB">
        <authorList>
            <consortium name="EnsemblMetazoa"/>
        </authorList>
    </citation>
    <scope>IDENTIFICATION</scope>
</reference>
<dbReference type="GO" id="GO:0003723">
    <property type="term" value="F:RNA binding"/>
    <property type="evidence" value="ECO:0007669"/>
    <property type="project" value="TreeGrafter"/>
</dbReference>
<organism evidence="7 8">
    <name type="scientific">Onchocerca volvulus</name>
    <dbReference type="NCBI Taxonomy" id="6282"/>
    <lineage>
        <taxon>Eukaryota</taxon>
        <taxon>Metazoa</taxon>
        <taxon>Ecdysozoa</taxon>
        <taxon>Nematoda</taxon>
        <taxon>Chromadorea</taxon>
        <taxon>Rhabditida</taxon>
        <taxon>Spirurina</taxon>
        <taxon>Spiruromorpha</taxon>
        <taxon>Filarioidea</taxon>
        <taxon>Onchocercidae</taxon>
        <taxon>Onchocerca</taxon>
    </lineage>
</organism>
<dbReference type="InterPro" id="IPR014001">
    <property type="entry name" value="Helicase_ATP-bd"/>
</dbReference>
<evidence type="ECO:0000256" key="4">
    <source>
        <dbReference type="ARBA" id="ARBA00022840"/>
    </source>
</evidence>
<dbReference type="EMBL" id="CMVM020000121">
    <property type="status" value="NOT_ANNOTATED_CDS"/>
    <property type="molecule type" value="Genomic_DNA"/>
</dbReference>
<proteinExistence type="predicted"/>
<feature type="domain" description="Helicase C-terminal" evidence="6">
    <location>
        <begin position="341"/>
        <end position="513"/>
    </location>
</feature>
<feature type="domain" description="Helicase ATP-binding" evidence="5">
    <location>
        <begin position="146"/>
        <end position="306"/>
    </location>
</feature>
<dbReference type="AlphaFoldDB" id="A0A8R1TSZ3"/>
<evidence type="ECO:0000259" key="6">
    <source>
        <dbReference type="PROSITE" id="PS51194"/>
    </source>
</evidence>
<dbReference type="GO" id="GO:0000956">
    <property type="term" value="P:nuclear-transcribed mRNA catabolic process"/>
    <property type="evidence" value="ECO:0007669"/>
    <property type="project" value="EnsemblMetazoa"/>
</dbReference>
<dbReference type="Gene3D" id="1.20.120.1080">
    <property type="match status" value="1"/>
</dbReference>
<dbReference type="CDD" id="cd18791">
    <property type="entry name" value="SF2_C_RHA"/>
    <property type="match status" value="1"/>
</dbReference>
<evidence type="ECO:0000256" key="2">
    <source>
        <dbReference type="ARBA" id="ARBA00022801"/>
    </source>
</evidence>
<evidence type="ECO:0000313" key="8">
    <source>
        <dbReference type="Proteomes" id="UP000024404"/>
    </source>
</evidence>
<dbReference type="GO" id="GO:0005524">
    <property type="term" value="F:ATP binding"/>
    <property type="evidence" value="ECO:0007669"/>
    <property type="project" value="UniProtKB-KW"/>
</dbReference>
<dbReference type="PROSITE" id="PS51194">
    <property type="entry name" value="HELICASE_CTER"/>
    <property type="match status" value="1"/>
</dbReference>
<dbReference type="SMART" id="SM00847">
    <property type="entry name" value="HA2"/>
    <property type="match status" value="1"/>
</dbReference>
<evidence type="ECO:0000256" key="1">
    <source>
        <dbReference type="ARBA" id="ARBA00022741"/>
    </source>
</evidence>
<evidence type="ECO:0000256" key="3">
    <source>
        <dbReference type="ARBA" id="ARBA00022806"/>
    </source>
</evidence>
<sequence length="1030" mass="118617">MNSDLELHYGRLRRFFFGDEPWKIAAKDSDIEKLFRKFFSKLQIKLQRKKEHEQQNEEDVIASSSSILDIPDSSKFSRHHTTRLAVDIREKDDLELREVPEHVLSEYTFALSSFIAYENRMKFNQLRRLRASQKNLPIWEKRNEILETLQNVKVLLIAGDTGCGKSTQVPQYLLDAGYDRIACTQPRRIAAIALARRVAYETLNEYGSRIAYQIRFEKTRTSRTRLLFVTEGLLLRQLQSDPELNRYNIIILDEIHERNLSGDFLLGLLRDLVRRRDDLKLILMSATVNLELFQNYFENTPVIKVAGRLYPIELKYMPIKEHDQYESEKKKTKIDAGPYLNILQMIDAKVNNNERGDVLIFLNGVSEISTVAEALKVHAEISKKWIILTLHSSLSTEEQDKVFDIAPLGIRKCILSTNIAETSVTIDQIRFVIDSGKVNLVKFDSKTGMHSLREYWTSQASADQRKGRAGRTGPGICYRLYSQQHFDKMDPFTISEIKRVSLESLAMQIVNMNLGISPLEFPFIEKPNMNELEEAVESLWRQGILEAGNTKALTSLGKIIANIPVEIPVAKVLIYGCVFEQIEPSLTIAASLATSSPFTIRSFREPDILDRRKNIMSDNGDPFALINAYREFVEVQAERDDIRRWGREKGIDIQRMYEIRQLRRQFKELLEHSGILETQSDVDSRERRINAGDRKRLNELKKDTRYEVKKRKVLKPQAHFDTLMDSEGDFIGNLSLMDNVQALEFYMENRESGIRNILKSHRLNDATLSVLKFIVTAGVHPQYAILDQYNSYKIGNELFAHTRKKPFAVLHPNSCLALLPEALDYDRSDKGLSNYHQLISFTSFIETTKPYICNSLRVPALTLLLLSKSVICSEDDYSIVCDDFISYKFPRAIEFFTVVEQASATRRQLTKALRKSLEGDLSNSHALAKSVVSFLRLDVEYILTRRACPGDNIELGFILPSGEKLSEEDDDEILTSMRIYEAQNDSKLDDELAINKIAEKKPSIEYFCDVCQKILFFNTAFDVLRHKRSH</sequence>
<accession>A0A8R1TSZ3</accession>
<keyword evidence="3" id="KW-0347">Helicase</keyword>
<keyword evidence="1" id="KW-0547">Nucleotide-binding</keyword>
<keyword evidence="8" id="KW-1185">Reference proteome</keyword>